<dbReference type="InterPro" id="IPR001789">
    <property type="entry name" value="Sig_transdc_resp-reg_receiver"/>
</dbReference>
<dbReference type="KEGG" id="lrs:PX52LOC_03448"/>
<dbReference type="Pfam" id="PF00072">
    <property type="entry name" value="Response_reg"/>
    <property type="match status" value="1"/>
</dbReference>
<dbReference type="Pfam" id="PF02954">
    <property type="entry name" value="HTH_8"/>
    <property type="match status" value="1"/>
</dbReference>
<evidence type="ECO:0000256" key="6">
    <source>
        <dbReference type="ARBA" id="ARBA00023163"/>
    </source>
</evidence>
<evidence type="ECO:0000256" key="7">
    <source>
        <dbReference type="PROSITE-ProRule" id="PRU00169"/>
    </source>
</evidence>
<dbReference type="FunFam" id="3.40.50.300:FF:000006">
    <property type="entry name" value="DNA-binding transcriptional regulator NtrC"/>
    <property type="match status" value="1"/>
</dbReference>
<dbReference type="InterPro" id="IPR011006">
    <property type="entry name" value="CheY-like_superfamily"/>
</dbReference>
<keyword evidence="5" id="KW-0805">Transcription regulation</keyword>
<dbReference type="GO" id="GO:0005524">
    <property type="term" value="F:ATP binding"/>
    <property type="evidence" value="ECO:0007669"/>
    <property type="project" value="UniProtKB-KW"/>
</dbReference>
<dbReference type="PROSITE" id="PS50110">
    <property type="entry name" value="RESPONSE_REGULATORY"/>
    <property type="match status" value="1"/>
</dbReference>
<dbReference type="PROSITE" id="PS00675">
    <property type="entry name" value="SIGMA54_INTERACT_1"/>
    <property type="match status" value="1"/>
</dbReference>
<reference evidence="11" key="1">
    <citation type="submission" date="2019-08" db="EMBL/GenBank/DDBJ databases">
        <title>Limnoglobus roseus gen. nov., sp. nov., a novel freshwater planctomycete with a giant genome from the family Gemmataceae.</title>
        <authorList>
            <person name="Kulichevskaya I.S."/>
            <person name="Naumoff D.G."/>
            <person name="Miroshnikov K."/>
            <person name="Ivanova A."/>
            <person name="Philippov D.A."/>
            <person name="Hakobyan A."/>
            <person name="Rijpstra I.C."/>
            <person name="Sinninghe Damste J.S."/>
            <person name="Liesack W."/>
            <person name="Dedysh S.N."/>
        </authorList>
    </citation>
    <scope>NUCLEOTIDE SEQUENCE [LARGE SCALE GENOMIC DNA]</scope>
    <source>
        <strain evidence="11">PX52</strain>
    </source>
</reference>
<evidence type="ECO:0000259" key="8">
    <source>
        <dbReference type="PROSITE" id="PS50045"/>
    </source>
</evidence>
<evidence type="ECO:0000313" key="11">
    <source>
        <dbReference type="Proteomes" id="UP000324974"/>
    </source>
</evidence>
<dbReference type="InterPro" id="IPR058031">
    <property type="entry name" value="AAA_lid_NorR"/>
</dbReference>
<dbReference type="AlphaFoldDB" id="A0A5C1AB80"/>
<evidence type="ECO:0000256" key="4">
    <source>
        <dbReference type="ARBA" id="ARBA00023012"/>
    </source>
</evidence>
<dbReference type="SMART" id="SM00448">
    <property type="entry name" value="REC"/>
    <property type="match status" value="1"/>
</dbReference>
<dbReference type="FunFam" id="3.40.50.2300:FF:000018">
    <property type="entry name" value="DNA-binding transcriptional regulator NtrC"/>
    <property type="match status" value="1"/>
</dbReference>
<dbReference type="RefSeq" id="WP_149111216.1">
    <property type="nucleotide sequence ID" value="NZ_CP042425.1"/>
</dbReference>
<dbReference type="InterPro" id="IPR002197">
    <property type="entry name" value="HTH_Fis"/>
</dbReference>
<feature type="modified residue" description="4-aspartylphosphate" evidence="7">
    <location>
        <position position="58"/>
    </location>
</feature>
<organism evidence="10 11">
    <name type="scientific">Limnoglobus roseus</name>
    <dbReference type="NCBI Taxonomy" id="2598579"/>
    <lineage>
        <taxon>Bacteria</taxon>
        <taxon>Pseudomonadati</taxon>
        <taxon>Planctomycetota</taxon>
        <taxon>Planctomycetia</taxon>
        <taxon>Gemmatales</taxon>
        <taxon>Gemmataceae</taxon>
        <taxon>Limnoglobus</taxon>
    </lineage>
</organism>
<dbReference type="InterPro" id="IPR003593">
    <property type="entry name" value="AAA+_ATPase"/>
</dbReference>
<gene>
    <name evidence="10" type="ORF">PX52LOC_03448</name>
</gene>
<evidence type="ECO:0000313" key="10">
    <source>
        <dbReference type="EMBL" id="QEL16491.1"/>
    </source>
</evidence>
<evidence type="ECO:0000256" key="5">
    <source>
        <dbReference type="ARBA" id="ARBA00023015"/>
    </source>
</evidence>
<dbReference type="GO" id="GO:0000160">
    <property type="term" value="P:phosphorelay signal transduction system"/>
    <property type="evidence" value="ECO:0007669"/>
    <property type="project" value="UniProtKB-KW"/>
</dbReference>
<accession>A0A5C1AB80</accession>
<keyword evidence="1 7" id="KW-0597">Phosphoprotein</keyword>
<dbReference type="InterPro" id="IPR025662">
    <property type="entry name" value="Sigma_54_int_dom_ATP-bd_1"/>
</dbReference>
<name>A0A5C1AB80_9BACT</name>
<dbReference type="GO" id="GO:0006355">
    <property type="term" value="P:regulation of DNA-templated transcription"/>
    <property type="evidence" value="ECO:0007669"/>
    <property type="project" value="InterPro"/>
</dbReference>
<keyword evidence="3" id="KW-0067">ATP-binding</keyword>
<dbReference type="SUPFAM" id="SSF52172">
    <property type="entry name" value="CheY-like"/>
    <property type="match status" value="1"/>
</dbReference>
<evidence type="ECO:0000256" key="1">
    <source>
        <dbReference type="ARBA" id="ARBA00022553"/>
    </source>
</evidence>
<feature type="domain" description="Response regulatory" evidence="9">
    <location>
        <begin position="9"/>
        <end position="123"/>
    </location>
</feature>
<dbReference type="EMBL" id="CP042425">
    <property type="protein sequence ID" value="QEL16491.1"/>
    <property type="molecule type" value="Genomic_DNA"/>
</dbReference>
<dbReference type="Gene3D" id="3.40.50.2300">
    <property type="match status" value="1"/>
</dbReference>
<dbReference type="OrthoDB" id="9807827at2"/>
<evidence type="ECO:0000259" key="9">
    <source>
        <dbReference type="PROSITE" id="PS50110"/>
    </source>
</evidence>
<dbReference type="PROSITE" id="PS50045">
    <property type="entry name" value="SIGMA54_INTERACT_4"/>
    <property type="match status" value="1"/>
</dbReference>
<dbReference type="GO" id="GO:0043565">
    <property type="term" value="F:sequence-specific DNA binding"/>
    <property type="evidence" value="ECO:0007669"/>
    <property type="project" value="InterPro"/>
</dbReference>
<dbReference type="PANTHER" id="PTHR32071">
    <property type="entry name" value="TRANSCRIPTIONAL REGULATORY PROTEIN"/>
    <property type="match status" value="1"/>
</dbReference>
<dbReference type="CDD" id="cd00156">
    <property type="entry name" value="REC"/>
    <property type="match status" value="1"/>
</dbReference>
<keyword evidence="11" id="KW-1185">Reference proteome</keyword>
<dbReference type="Pfam" id="PF00158">
    <property type="entry name" value="Sigma54_activat"/>
    <property type="match status" value="1"/>
</dbReference>
<protein>
    <submittedName>
        <fullName evidence="10">Sigma-54-dependent Fis family transcriptional regulator</fullName>
    </submittedName>
</protein>
<keyword evidence="2" id="KW-0547">Nucleotide-binding</keyword>
<evidence type="ECO:0000256" key="3">
    <source>
        <dbReference type="ARBA" id="ARBA00022840"/>
    </source>
</evidence>
<dbReference type="InterPro" id="IPR027417">
    <property type="entry name" value="P-loop_NTPase"/>
</dbReference>
<dbReference type="Gene3D" id="3.40.50.300">
    <property type="entry name" value="P-loop containing nucleotide triphosphate hydrolases"/>
    <property type="match status" value="1"/>
</dbReference>
<keyword evidence="4" id="KW-0902">Two-component regulatory system</keyword>
<dbReference type="Gene3D" id="1.10.8.60">
    <property type="match status" value="1"/>
</dbReference>
<dbReference type="Proteomes" id="UP000324974">
    <property type="component" value="Chromosome"/>
</dbReference>
<dbReference type="SUPFAM" id="SSF46689">
    <property type="entry name" value="Homeodomain-like"/>
    <property type="match status" value="1"/>
</dbReference>
<dbReference type="Gene3D" id="1.10.10.60">
    <property type="entry name" value="Homeodomain-like"/>
    <property type="match status" value="1"/>
</dbReference>
<keyword evidence="6" id="KW-0804">Transcription</keyword>
<dbReference type="InterPro" id="IPR002078">
    <property type="entry name" value="Sigma_54_int"/>
</dbReference>
<dbReference type="SUPFAM" id="SSF52540">
    <property type="entry name" value="P-loop containing nucleoside triphosphate hydrolases"/>
    <property type="match status" value="1"/>
</dbReference>
<proteinExistence type="predicted"/>
<dbReference type="SMART" id="SM00382">
    <property type="entry name" value="AAA"/>
    <property type="match status" value="1"/>
</dbReference>
<dbReference type="Pfam" id="PF25601">
    <property type="entry name" value="AAA_lid_14"/>
    <property type="match status" value="1"/>
</dbReference>
<evidence type="ECO:0000256" key="2">
    <source>
        <dbReference type="ARBA" id="ARBA00022741"/>
    </source>
</evidence>
<sequence>MIAKPEPASVLIVDDEPLIRETLAEYLQQQSFRVATAENGEVALANVRKRAFDVVICDINLPGLDGLEVLERLSRSNPETFVLLITAYATVDSAVEAFQKGASDYLMKPILLHEVSQKIRRLMVQKSISQENQWLRRELNRQTDAADMVVGRSPAMQAAVQLARKVGPTPSTVLLLGESGTGKKLMARTIHRAAQPAKGPEKRFVAVNCAATPGERLENQLFGHCKGAYAGADADQAGLFAQPGTVFLDEIGELSPGTQAKLLRAIEQHEILPIGANEPVPTAARLIAATNKDLQQEVAAGRFREDLLYRLNTVTILLPPLRERREDIPEFVEHLVAKHAGAMSKRFAGANREAMELLVRYPWKGNVRELDNAIQRAIILGDGPLIRPTDLSPDIAPDPADPSAVDDLNAAAARFEKQHIERILRQTPDKREAAKRLGIGLSSLYRKIEQLGIGPGER</sequence>
<feature type="domain" description="Sigma-54 factor interaction" evidence="8">
    <location>
        <begin position="149"/>
        <end position="379"/>
    </location>
</feature>
<dbReference type="InterPro" id="IPR009057">
    <property type="entry name" value="Homeodomain-like_sf"/>
</dbReference>
<dbReference type="CDD" id="cd00009">
    <property type="entry name" value="AAA"/>
    <property type="match status" value="1"/>
</dbReference>